<dbReference type="EMBL" id="CP017834">
    <property type="protein sequence ID" value="APJ03733.1"/>
    <property type="molecule type" value="Genomic_DNA"/>
</dbReference>
<evidence type="ECO:0000313" key="2">
    <source>
        <dbReference type="EMBL" id="APJ03733.1"/>
    </source>
</evidence>
<keyword evidence="1" id="KW-0472">Membrane</keyword>
<sequence>MYFNPNKLIDILSKNKLSEKRMVIYLFIFISFGFPYYFLIQSIEEITANIVKIWLLGEPLNNNIIAFLKYGLDIIAFFIIYKYNGTKDILIRYVTLYTTLMFISFLGAFVFMILPIVFLTFDAYILKMYIADSPTLIPFIKFCFEPFLIDNIILNFTLIYYFRKLKKLSCSS</sequence>
<proteinExistence type="predicted"/>
<gene>
    <name evidence="2" type="ORF">AXG55_07365</name>
</gene>
<keyword evidence="1" id="KW-1133">Transmembrane helix</keyword>
<reference evidence="2 3" key="1">
    <citation type="submission" date="2016-10" db="EMBL/GenBank/DDBJ databases">
        <title>Silvanigrella aquatica sp. nov., isolated from a freshwater lake located in the Black Forest, Germany, description of Silvanigrellaceae fam. nov., Silvanigrellales ord. nov., reclassification of the order Bdellovibrionales in the class Oligoflexia, reclassification of the families Bacteriovoracaceae and Halobacteriovoraceae in the new order Bacteriovoracales ord. nov., and reclassification of the family Pseudobacteriovoracaceae in the order Oligoflexiales.</title>
        <authorList>
            <person name="Hahn M.W."/>
            <person name="Schmidt J."/>
            <person name="Koll U."/>
            <person name="Rohde M."/>
            <person name="Verbag S."/>
            <person name="Pitt A."/>
            <person name="Nakai R."/>
            <person name="Naganuma T."/>
            <person name="Lang E."/>
        </authorList>
    </citation>
    <scope>NUCLEOTIDE SEQUENCE [LARGE SCALE GENOMIC DNA]</scope>
    <source>
        <strain evidence="2 3">MWH-Nonnen-W8red</strain>
    </source>
</reference>
<feature type="transmembrane region" description="Helical" evidence="1">
    <location>
        <begin position="60"/>
        <end position="81"/>
    </location>
</feature>
<organism evidence="2 3">
    <name type="scientific">Silvanigrella aquatica</name>
    <dbReference type="NCBI Taxonomy" id="1915309"/>
    <lineage>
        <taxon>Bacteria</taxon>
        <taxon>Pseudomonadati</taxon>
        <taxon>Bdellovibrionota</taxon>
        <taxon>Oligoflexia</taxon>
        <taxon>Silvanigrellales</taxon>
        <taxon>Silvanigrellaceae</taxon>
        <taxon>Silvanigrella</taxon>
    </lineage>
</organism>
<dbReference type="AlphaFoldDB" id="A0A1L4D0J7"/>
<name>A0A1L4D0J7_9BACT</name>
<accession>A0A1L4D0J7</accession>
<feature type="transmembrane region" description="Helical" evidence="1">
    <location>
        <begin position="139"/>
        <end position="162"/>
    </location>
</feature>
<dbReference type="Proteomes" id="UP000184731">
    <property type="component" value="Chromosome"/>
</dbReference>
<protein>
    <submittedName>
        <fullName evidence="2">Uncharacterized protein</fullName>
    </submittedName>
</protein>
<dbReference type="KEGG" id="saqi:AXG55_07365"/>
<keyword evidence="3" id="KW-1185">Reference proteome</keyword>
<evidence type="ECO:0000313" key="3">
    <source>
        <dbReference type="Proteomes" id="UP000184731"/>
    </source>
</evidence>
<feature type="transmembrane region" description="Helical" evidence="1">
    <location>
        <begin position="22"/>
        <end position="40"/>
    </location>
</feature>
<feature type="transmembrane region" description="Helical" evidence="1">
    <location>
        <begin position="93"/>
        <end position="119"/>
    </location>
</feature>
<keyword evidence="1" id="KW-0812">Transmembrane</keyword>
<dbReference type="RefSeq" id="WP_148697475.1">
    <property type="nucleotide sequence ID" value="NZ_CP017834.1"/>
</dbReference>
<evidence type="ECO:0000256" key="1">
    <source>
        <dbReference type="SAM" id="Phobius"/>
    </source>
</evidence>